<gene>
    <name evidence="2" type="ORF">LCGC14_2346070</name>
</gene>
<protein>
    <recommendedName>
        <fullName evidence="3">Addiction module toxin RelE</fullName>
    </recommendedName>
</protein>
<keyword evidence="1" id="KW-1277">Toxin-antitoxin system</keyword>
<name>A0A0F9CY45_9ZZZZ</name>
<dbReference type="Pfam" id="PF05016">
    <property type="entry name" value="ParE_toxin"/>
    <property type="match status" value="1"/>
</dbReference>
<proteinExistence type="predicted"/>
<dbReference type="SUPFAM" id="SSF143011">
    <property type="entry name" value="RelE-like"/>
    <property type="match status" value="1"/>
</dbReference>
<dbReference type="AlphaFoldDB" id="A0A0F9CY45"/>
<dbReference type="InterPro" id="IPR035093">
    <property type="entry name" value="RelE/ParE_toxin_dom_sf"/>
</dbReference>
<dbReference type="PANTHER" id="PTHR35601">
    <property type="entry name" value="TOXIN RELE"/>
    <property type="match status" value="1"/>
</dbReference>
<comment type="caution">
    <text evidence="2">The sequence shown here is derived from an EMBL/GenBank/DDBJ whole genome shotgun (WGS) entry which is preliminary data.</text>
</comment>
<evidence type="ECO:0000313" key="2">
    <source>
        <dbReference type="EMBL" id="KKL46386.1"/>
    </source>
</evidence>
<dbReference type="EMBL" id="LAZR01034049">
    <property type="protein sequence ID" value="KKL46386.1"/>
    <property type="molecule type" value="Genomic_DNA"/>
</dbReference>
<dbReference type="Gene3D" id="3.30.2310.20">
    <property type="entry name" value="RelE-like"/>
    <property type="match status" value="1"/>
</dbReference>
<organism evidence="2">
    <name type="scientific">marine sediment metagenome</name>
    <dbReference type="NCBI Taxonomy" id="412755"/>
    <lineage>
        <taxon>unclassified sequences</taxon>
        <taxon>metagenomes</taxon>
        <taxon>ecological metagenomes</taxon>
    </lineage>
</organism>
<dbReference type="PANTHER" id="PTHR35601:SF1">
    <property type="entry name" value="TOXIN RELE"/>
    <property type="match status" value="1"/>
</dbReference>
<evidence type="ECO:0008006" key="3">
    <source>
        <dbReference type="Google" id="ProtNLM"/>
    </source>
</evidence>
<evidence type="ECO:0000256" key="1">
    <source>
        <dbReference type="ARBA" id="ARBA00022649"/>
    </source>
</evidence>
<dbReference type="NCBIfam" id="TIGR02385">
    <property type="entry name" value="RelE_StbE"/>
    <property type="match status" value="1"/>
</dbReference>
<accession>A0A0F9CY45</accession>
<reference evidence="2" key="1">
    <citation type="journal article" date="2015" name="Nature">
        <title>Complex archaea that bridge the gap between prokaryotes and eukaryotes.</title>
        <authorList>
            <person name="Spang A."/>
            <person name="Saw J.H."/>
            <person name="Jorgensen S.L."/>
            <person name="Zaremba-Niedzwiedzka K."/>
            <person name="Martijn J."/>
            <person name="Lind A.E."/>
            <person name="van Eijk R."/>
            <person name="Schleper C."/>
            <person name="Guy L."/>
            <person name="Ettema T.J."/>
        </authorList>
    </citation>
    <scope>NUCLEOTIDE SEQUENCE</scope>
</reference>
<sequence length="86" mass="10296">MYSIEIENRCLRELKKLDRTVVKRAFELIENVIAKDPFSGKKLKGKYAGLLSYRFSDYRIIYEIIQQKLLVVILRIQHRKNVYDGF</sequence>
<dbReference type="InterPro" id="IPR007712">
    <property type="entry name" value="RelE/ParE_toxin"/>
</dbReference>